<comment type="caution">
    <text evidence="2">The sequence shown here is derived from an EMBL/GenBank/DDBJ whole genome shotgun (WGS) entry which is preliminary data.</text>
</comment>
<sequence>MDWSSLSFYFQSRLFFWNVGLASSQKQGSLQLTKNRKYLKCEFCQHDWISTTDYRMRPKDLEQFHDLQNKIVWVQDASLLAVGTDTLSCPRSLWMLTSPNPNSGSVTKFMENTCIPEVIIFQEVALHRNISSTLRYQTLTHPRLGKRDLAQLAGVVGFKGGAGSIPPDPKMYNGMQAITLFYCKDGHAFKIGGNFISNILVWLESFDFWTWIGFLFVMVTCGLSTVFKMSGLKFKICAFIKSQVRFLRECVRQPDPYLDATMISFWLVFILIFYENAITCKLLAPNEPSKFESELSMFQEGYTVLHLNRVPHISLADKEITYDIPLLFLKIMLNLRRIRDSEFTAESLLNGSVVVGEDGIYDKLKDLVDLKQSVMEDGTDYYFTIVSMLSPHRRCHSFESFGENAMFSSYFLQDQESFGRLKRGL</sequence>
<organism evidence="2 3">
    <name type="scientific">Folsomia candida</name>
    <name type="common">Springtail</name>
    <dbReference type="NCBI Taxonomy" id="158441"/>
    <lineage>
        <taxon>Eukaryota</taxon>
        <taxon>Metazoa</taxon>
        <taxon>Ecdysozoa</taxon>
        <taxon>Arthropoda</taxon>
        <taxon>Hexapoda</taxon>
        <taxon>Collembola</taxon>
        <taxon>Entomobryomorpha</taxon>
        <taxon>Isotomoidea</taxon>
        <taxon>Isotomidae</taxon>
        <taxon>Proisotominae</taxon>
        <taxon>Folsomia</taxon>
    </lineage>
</organism>
<evidence type="ECO:0000256" key="1">
    <source>
        <dbReference type="SAM" id="Phobius"/>
    </source>
</evidence>
<feature type="transmembrane region" description="Helical" evidence="1">
    <location>
        <begin position="208"/>
        <end position="227"/>
    </location>
</feature>
<proteinExistence type="predicted"/>
<keyword evidence="1" id="KW-1133">Transmembrane helix</keyword>
<reference evidence="2 3" key="1">
    <citation type="submission" date="2015-12" db="EMBL/GenBank/DDBJ databases">
        <title>The genome of Folsomia candida.</title>
        <authorList>
            <person name="Faddeeva A."/>
            <person name="Derks M.F."/>
            <person name="Anvar Y."/>
            <person name="Smit S."/>
            <person name="Van Straalen N."/>
            <person name="Roelofs D."/>
        </authorList>
    </citation>
    <scope>NUCLEOTIDE SEQUENCE [LARGE SCALE GENOMIC DNA]</scope>
    <source>
        <strain evidence="2 3">VU population</strain>
        <tissue evidence="2">Whole body</tissue>
    </source>
</reference>
<dbReference type="Proteomes" id="UP000198287">
    <property type="component" value="Unassembled WGS sequence"/>
</dbReference>
<gene>
    <name evidence="2" type="ORF">Fcan01_11029</name>
</gene>
<keyword evidence="3" id="KW-1185">Reference proteome</keyword>
<dbReference type="EMBL" id="LNIX01000005">
    <property type="protein sequence ID" value="OXA54262.1"/>
    <property type="molecule type" value="Genomic_DNA"/>
</dbReference>
<accession>A0A226E9F6</accession>
<name>A0A226E9F6_FOLCA</name>
<evidence type="ECO:0000313" key="2">
    <source>
        <dbReference type="EMBL" id="OXA54262.1"/>
    </source>
</evidence>
<keyword evidence="1" id="KW-0472">Membrane</keyword>
<protein>
    <submittedName>
        <fullName evidence="2">Uncharacterized protein</fullName>
    </submittedName>
</protein>
<keyword evidence="1" id="KW-0812">Transmembrane</keyword>
<evidence type="ECO:0000313" key="3">
    <source>
        <dbReference type="Proteomes" id="UP000198287"/>
    </source>
</evidence>
<dbReference type="AlphaFoldDB" id="A0A226E9F6"/>